<accession>A0AA50ADC7</accession>
<dbReference type="SUPFAM" id="SSF53041">
    <property type="entry name" value="Resolvase-like"/>
    <property type="match status" value="1"/>
</dbReference>
<organism evidence="3">
    <name type="scientific">Staphylococcus phage HS15</name>
    <dbReference type="NCBI Taxonomy" id="3056405"/>
    <lineage>
        <taxon>Viruses</taxon>
    </lineage>
</organism>
<protein>
    <submittedName>
        <fullName evidence="3">Integrase</fullName>
    </submittedName>
</protein>
<dbReference type="InterPro" id="IPR038109">
    <property type="entry name" value="DNA_bind_recomb_sf"/>
</dbReference>
<evidence type="ECO:0000259" key="2">
    <source>
        <dbReference type="PROSITE" id="PS51737"/>
    </source>
</evidence>
<dbReference type="PANTHER" id="PTHR30461:SF23">
    <property type="entry name" value="DNA RECOMBINASE-RELATED"/>
    <property type="match status" value="1"/>
</dbReference>
<dbReference type="Pfam" id="PF13408">
    <property type="entry name" value="Zn_ribbon_recom"/>
    <property type="match status" value="1"/>
</dbReference>
<dbReference type="GO" id="GO:0000150">
    <property type="term" value="F:DNA strand exchange activity"/>
    <property type="evidence" value="ECO:0007669"/>
    <property type="project" value="InterPro"/>
</dbReference>
<dbReference type="InterPro" id="IPR036162">
    <property type="entry name" value="Resolvase-like_N_sf"/>
</dbReference>
<dbReference type="PROSITE" id="PS51736">
    <property type="entry name" value="RECOMBINASES_3"/>
    <property type="match status" value="1"/>
</dbReference>
<dbReference type="InterPro" id="IPR050639">
    <property type="entry name" value="SSR_resolvase"/>
</dbReference>
<evidence type="ECO:0000259" key="1">
    <source>
        <dbReference type="PROSITE" id="PS51736"/>
    </source>
</evidence>
<dbReference type="EMBL" id="OQ890322">
    <property type="protein sequence ID" value="WLJ26107.1"/>
    <property type="molecule type" value="Genomic_DNA"/>
</dbReference>
<dbReference type="Pfam" id="PF07508">
    <property type="entry name" value="Recombinase"/>
    <property type="match status" value="1"/>
</dbReference>
<dbReference type="PROSITE" id="PS51737">
    <property type="entry name" value="RECOMBINASE_DNA_BIND"/>
    <property type="match status" value="1"/>
</dbReference>
<dbReference type="SMART" id="SM00857">
    <property type="entry name" value="Resolvase"/>
    <property type="match status" value="1"/>
</dbReference>
<dbReference type="InterPro" id="IPR011109">
    <property type="entry name" value="DNA_bind_recombinase_dom"/>
</dbReference>
<sequence length="463" mass="54348">MKVAIYTRVSTQEQNLNGHSIHEQKRKLISYCEINDWEQYEVFTDGGFSGGSTKRPALQQLFNRLDQFDLILVYKLDRLTRNVRDLLEMLERFEKNDVSFKSATEVFDTTTAIGKLFITIVGAMAEWERETIRERSLFGSRAAVESGKYIRIEPFMYDNVDGKLVPNEHVKYIDYIVDKFKKGVSASEIARLLNGKKKPPKIKNWNRQSIIRIMKNPVLRGHTKHGDIFIENTHEPVISEDDYYRVIDVIENRTHRSKTKHPAIFRGVIQCPQCGSKLHLYAGTIKPKNGKPYGVRRYMCDKCHRDKSVRNISFNETEIEDKFVDELNEMDLSRFEVHKPQQQTNDIENDEKKIKEQRTKLLRAYTMGYVEEEEFKTIMDETQRLLDDIKREDEPEVIKEISEQQIRSISNFIVKGWNNLTVEEKEKLILSTVENINIQFIPRKLNENGNTNTVNIEKIHFIF</sequence>
<proteinExistence type="predicted"/>
<dbReference type="InterPro" id="IPR006119">
    <property type="entry name" value="Resolv_N"/>
</dbReference>
<dbReference type="PANTHER" id="PTHR30461">
    <property type="entry name" value="DNA-INVERTASE FROM LAMBDOID PROPHAGE"/>
    <property type="match status" value="1"/>
</dbReference>
<dbReference type="CDD" id="cd03768">
    <property type="entry name" value="SR_ResInv"/>
    <property type="match status" value="1"/>
</dbReference>
<dbReference type="InterPro" id="IPR025827">
    <property type="entry name" value="Zn_ribbon_recom_dom"/>
</dbReference>
<dbReference type="GO" id="GO:0003677">
    <property type="term" value="F:DNA binding"/>
    <property type="evidence" value="ECO:0007669"/>
    <property type="project" value="InterPro"/>
</dbReference>
<dbReference type="Gene3D" id="3.90.1750.20">
    <property type="entry name" value="Putative Large Serine Recombinase, Chain B, Domain 2"/>
    <property type="match status" value="1"/>
</dbReference>
<feature type="domain" description="Resolvase/invertase-type recombinase catalytic" evidence="1">
    <location>
        <begin position="2"/>
        <end position="147"/>
    </location>
</feature>
<reference evidence="3" key="1">
    <citation type="submission" date="2023-04" db="EMBL/GenBank/DDBJ databases">
        <title>The human skin virome in hidradenitis suppurativa patients.</title>
        <authorList>
            <person name="Jansen D."/>
        </authorList>
    </citation>
    <scope>NUCLEOTIDE SEQUENCE</scope>
    <source>
        <strain evidence="3">VC3_JansenPhageL</strain>
    </source>
</reference>
<name>A0AA50ADC7_9VIRU</name>
<evidence type="ECO:0000313" key="3">
    <source>
        <dbReference type="EMBL" id="WLJ26107.1"/>
    </source>
</evidence>
<feature type="domain" description="Recombinase" evidence="2">
    <location>
        <begin position="154"/>
        <end position="256"/>
    </location>
</feature>
<dbReference type="Pfam" id="PF00239">
    <property type="entry name" value="Resolvase"/>
    <property type="match status" value="1"/>
</dbReference>
<dbReference type="Gene3D" id="3.40.50.1390">
    <property type="entry name" value="Resolvase, N-terminal catalytic domain"/>
    <property type="match status" value="1"/>
</dbReference>